<sequence length="71" mass="8512">MIARQLPPGHLGKVFTEVRERAERLGHWLTWYRTDEGWRFTLTDCATGNKRTYPYLAQVQAHLNRAERERR</sequence>
<proteinExistence type="predicted"/>
<dbReference type="RefSeq" id="WP_017617645.1">
    <property type="nucleotide sequence ID" value="NZ_ANBG01000086.1"/>
</dbReference>
<evidence type="ECO:0000313" key="2">
    <source>
        <dbReference type="Proteomes" id="UP000215005"/>
    </source>
</evidence>
<dbReference type="EMBL" id="CP022753">
    <property type="protein sequence ID" value="ASU83042.1"/>
    <property type="molecule type" value="Genomic_DNA"/>
</dbReference>
<name>A0A223S4J1_9ACTN</name>
<reference evidence="1 2" key="1">
    <citation type="submission" date="2017-08" db="EMBL/GenBank/DDBJ databases">
        <title>The complete genome sequence of Nocardiopsis gilva YIM 90087.</title>
        <authorList>
            <person name="Yin M."/>
            <person name="Tang S."/>
        </authorList>
    </citation>
    <scope>NUCLEOTIDE SEQUENCE [LARGE SCALE GENOMIC DNA]</scope>
    <source>
        <strain evidence="1 2">YIM 90087</strain>
    </source>
</reference>
<organism evidence="1 2">
    <name type="scientific">Nocardiopsis gilva YIM 90087</name>
    <dbReference type="NCBI Taxonomy" id="1235441"/>
    <lineage>
        <taxon>Bacteria</taxon>
        <taxon>Bacillati</taxon>
        <taxon>Actinomycetota</taxon>
        <taxon>Actinomycetes</taxon>
        <taxon>Streptosporangiales</taxon>
        <taxon>Nocardiopsidaceae</taxon>
        <taxon>Nocardiopsis</taxon>
    </lineage>
</organism>
<evidence type="ECO:0000313" key="1">
    <source>
        <dbReference type="EMBL" id="ASU83042.1"/>
    </source>
</evidence>
<dbReference type="KEGG" id="ngv:CDO52_09830"/>
<accession>A0A223S4J1</accession>
<gene>
    <name evidence="1" type="ORF">CDO52_09830</name>
</gene>
<dbReference type="Proteomes" id="UP000215005">
    <property type="component" value="Chromosome"/>
</dbReference>
<dbReference type="AlphaFoldDB" id="A0A223S4J1"/>
<keyword evidence="2" id="KW-1185">Reference proteome</keyword>
<protein>
    <submittedName>
        <fullName evidence="1">Uncharacterized protein</fullName>
    </submittedName>
</protein>